<evidence type="ECO:0000313" key="4">
    <source>
        <dbReference type="Proteomes" id="UP001225072"/>
    </source>
</evidence>
<dbReference type="Gene3D" id="2.60.120.10">
    <property type="entry name" value="Jelly Rolls"/>
    <property type="match status" value="1"/>
</dbReference>
<dbReference type="PROSITE" id="PS01124">
    <property type="entry name" value="HTH_ARAC_FAMILY_2"/>
    <property type="match status" value="1"/>
</dbReference>
<accession>A0ABU0TI13</accession>
<dbReference type="PANTHER" id="PTHR43280:SF34">
    <property type="entry name" value="ARAC-FAMILY TRANSCRIPTIONAL REGULATOR"/>
    <property type="match status" value="1"/>
</dbReference>
<keyword evidence="4" id="KW-1185">Reference proteome</keyword>
<organism evidence="3 4">
    <name type="scientific">Chryseobacterium camelliae</name>
    <dbReference type="NCBI Taxonomy" id="1265445"/>
    <lineage>
        <taxon>Bacteria</taxon>
        <taxon>Pseudomonadati</taxon>
        <taxon>Bacteroidota</taxon>
        <taxon>Flavobacteriia</taxon>
        <taxon>Flavobacteriales</taxon>
        <taxon>Weeksellaceae</taxon>
        <taxon>Chryseobacterium group</taxon>
        <taxon>Chryseobacterium</taxon>
    </lineage>
</organism>
<dbReference type="InterPro" id="IPR003313">
    <property type="entry name" value="AraC-bd"/>
</dbReference>
<keyword evidence="1" id="KW-0238">DNA-binding</keyword>
<dbReference type="InterPro" id="IPR037923">
    <property type="entry name" value="HTH-like"/>
</dbReference>
<sequence length="279" mass="33188">MKKRQFSTLVIHDLVADTFHLPNHSHTYYELVYVLKGKGRHYLNNLVTSYKPGDLFFISLEDEHYFEFASASRMVFIKFTDQYFETLRSFSQNNFHTTPEKIMRHRMLKELKLKFDNPSKAILRRIIENILDYSDQENISNSPIILHQIFSIFALVRETISKMDIRIDNGLPGKEEIITYIHHNIYKPEKTRINHLAAHFNISESYFSNYFKRNFEISLRDYISSYRLSLIEKRVETGQGTLKQIADEFGFNDESHLSHYYKRRRNQSIGQLKKIKSKG</sequence>
<name>A0ABU0TI13_9FLAO</name>
<gene>
    <name evidence="3" type="ORF">QE404_001032</name>
</gene>
<proteinExistence type="predicted"/>
<evidence type="ECO:0000259" key="2">
    <source>
        <dbReference type="PROSITE" id="PS01124"/>
    </source>
</evidence>
<dbReference type="InterPro" id="IPR014710">
    <property type="entry name" value="RmlC-like_jellyroll"/>
</dbReference>
<comment type="caution">
    <text evidence="3">The sequence shown here is derived from an EMBL/GenBank/DDBJ whole genome shotgun (WGS) entry which is preliminary data.</text>
</comment>
<dbReference type="Gene3D" id="1.10.10.60">
    <property type="entry name" value="Homeodomain-like"/>
    <property type="match status" value="2"/>
</dbReference>
<dbReference type="PANTHER" id="PTHR43280">
    <property type="entry name" value="ARAC-FAMILY TRANSCRIPTIONAL REGULATOR"/>
    <property type="match status" value="1"/>
</dbReference>
<dbReference type="Proteomes" id="UP001225072">
    <property type="component" value="Unassembled WGS sequence"/>
</dbReference>
<dbReference type="SUPFAM" id="SSF51215">
    <property type="entry name" value="Regulatory protein AraC"/>
    <property type="match status" value="1"/>
</dbReference>
<dbReference type="RefSeq" id="WP_307447325.1">
    <property type="nucleotide sequence ID" value="NZ_JAUTAL010000001.1"/>
</dbReference>
<feature type="domain" description="HTH araC/xylS-type" evidence="2">
    <location>
        <begin position="175"/>
        <end position="275"/>
    </location>
</feature>
<dbReference type="Pfam" id="PF12833">
    <property type="entry name" value="HTH_18"/>
    <property type="match status" value="1"/>
</dbReference>
<dbReference type="SMART" id="SM00342">
    <property type="entry name" value="HTH_ARAC"/>
    <property type="match status" value="1"/>
</dbReference>
<dbReference type="Pfam" id="PF02311">
    <property type="entry name" value="AraC_binding"/>
    <property type="match status" value="1"/>
</dbReference>
<evidence type="ECO:0000313" key="3">
    <source>
        <dbReference type="EMBL" id="MDQ1095885.1"/>
    </source>
</evidence>
<evidence type="ECO:0000256" key="1">
    <source>
        <dbReference type="ARBA" id="ARBA00023125"/>
    </source>
</evidence>
<protein>
    <submittedName>
        <fullName evidence="3">AraC-like DNA-binding protein</fullName>
    </submittedName>
</protein>
<dbReference type="EMBL" id="JAUTAL010000001">
    <property type="protein sequence ID" value="MDQ1095885.1"/>
    <property type="molecule type" value="Genomic_DNA"/>
</dbReference>
<reference evidence="3 4" key="1">
    <citation type="submission" date="2023-07" db="EMBL/GenBank/DDBJ databases">
        <title>Functional and genomic diversity of the sorghum phyllosphere microbiome.</title>
        <authorList>
            <person name="Shade A."/>
        </authorList>
    </citation>
    <scope>NUCLEOTIDE SEQUENCE [LARGE SCALE GENOMIC DNA]</scope>
    <source>
        <strain evidence="3 4">SORGH_AS_1064</strain>
    </source>
</reference>
<dbReference type="InterPro" id="IPR018060">
    <property type="entry name" value="HTH_AraC"/>
</dbReference>